<evidence type="ECO:0000313" key="4">
    <source>
        <dbReference type="Proteomes" id="UP000019114"/>
    </source>
</evidence>
<dbReference type="Proteomes" id="UP000019114">
    <property type="component" value="Unassembled WGS sequence"/>
</dbReference>
<name>W4II88_PLAFA</name>
<proteinExistence type="predicted"/>
<feature type="compositionally biased region" description="Basic and acidic residues" evidence="2">
    <location>
        <begin position="237"/>
        <end position="260"/>
    </location>
</feature>
<feature type="region of interest" description="Disordered" evidence="2">
    <location>
        <begin position="856"/>
        <end position="879"/>
    </location>
</feature>
<sequence>MLEQNANNEQFLKEIGTDVTNNENNQFNVDFLRKKNKELKNEIQIFRDNLYTPMNNNNNNNNNNNKQCTNQTFDNHYMNNDKCHNDQDQNEYSISERYIYDQQDKYNTDEESINKMKEKLKYYDSLNIDNDMHNIEANEQNQSSLLYLKKNIHKIRRDVLEECNQNSHSDDRKRKNFQRQIEKDLLTLKKYQMEDKNGVTKSSGHEQNDRGNYDDEKYDQYYDDEKYDQYYDDDEKYDQYYDDEKYEKYDQYYDDEKYDQYYDDDEKYDQYYDDEKCGDKKYDKNYEKKKNSSHENVNDFLNRNSEKDNLFNKNEQLEEEDKLYDEELKKKIFENDPLDDDKNNEDEKSFFNIKNDLNYILSKNLNMNILNDEQKCIEEASKLFGEDISKWDEKMYYYFGSKDNLSLDNVEIYDDYEFRNKLLNRNVENHFSEFDKILNIQNDKMIQDDQQFLSAKYGDNVHKNDDEVMHKKKIINYNEEINNKHINHHTNKYDIIGEHINDESDQYDINDDDTTDDDIIYHQGNNNKNIKNKNNYNEIFEHDNYSPEDDKLKDTSLIHQQTNNATKMNIHINNEHNENNENNKNNEYNYDDDIENYLNTFINEENVQEHCVKSPEQVRQKTNTPNKKVANLKKSELNENNDMQNYDMFENNVKELFYEDKKKKNEFVKDIYTILNDKMHSSENINVDQNNNQQHIDNNNNNNNLFSKEEQSKLEETTEINIQNIINKAINIGNLFKKNELHKLLKMKKKSNNDRMTPVKDPTNGNVLKINKMIKVEEQKKQEAMVEHNQNYQDNNHIDSFEKSYVKNEDDEMKAYRNASYELQGYYKRKRKMINMEELKDVQPEKEEGLVLSNDDLINNKHNNDKNTSSYEKEMDNNNKSNKINNFLNVDMNKDMLFLYGQNEKIAEDKFLEKLLEKEKHTNKAVSKDIDVLIQSYKYMNEHPDNFIEYFYKKNEQKTSSSNNNKEKECIDTNGNNNVNHIINDNNYMNEFNYNANNKQHYYDNIPTYEENIPTHEENIPTHEENIPTDFNDFSNTTIALKTWSLKLGLIKEKHMHLNDQELINHFLKSEKFKRALKFYNVNTKYVTIPLIYKITKLLYFERPFPSKEKYYKLNMN</sequence>
<feature type="compositionally biased region" description="Basic and acidic residues" evidence="2">
    <location>
        <begin position="196"/>
        <end position="229"/>
    </location>
</feature>
<feature type="coiled-coil region" evidence="1">
    <location>
        <begin position="300"/>
        <end position="327"/>
    </location>
</feature>
<organism evidence="3 4">
    <name type="scientific">Plasmodium falciparum NF135/5.C10</name>
    <dbReference type="NCBI Taxonomy" id="1036726"/>
    <lineage>
        <taxon>Eukaryota</taxon>
        <taxon>Sar</taxon>
        <taxon>Alveolata</taxon>
        <taxon>Apicomplexa</taxon>
        <taxon>Aconoidasida</taxon>
        <taxon>Haemosporida</taxon>
        <taxon>Plasmodiidae</taxon>
        <taxon>Plasmodium</taxon>
        <taxon>Plasmodium (Laverania)</taxon>
    </lineage>
</organism>
<dbReference type="OrthoDB" id="372464at2759"/>
<accession>W4II88</accession>
<gene>
    <name evidence="3" type="ORF">PFNF135_02340</name>
</gene>
<keyword evidence="1" id="KW-0175">Coiled coil</keyword>
<reference evidence="3 4" key="2">
    <citation type="submission" date="2013-02" db="EMBL/GenBank/DDBJ databases">
        <title>The Genome Sequence of Plasmodium falciparum NF135/5.C10.</title>
        <authorList>
            <consortium name="The Broad Institute Genome Sequencing Platform"/>
            <consortium name="The Broad Institute Genome Sequencing Center for Infectious Disease"/>
            <person name="Neafsey D."/>
            <person name="Cheeseman I."/>
            <person name="Volkman S."/>
            <person name="Adams J."/>
            <person name="Walker B."/>
            <person name="Young S.K."/>
            <person name="Zeng Q."/>
            <person name="Gargeya S."/>
            <person name="Fitzgerald M."/>
            <person name="Haas B."/>
            <person name="Abouelleil A."/>
            <person name="Alvarado L."/>
            <person name="Arachchi H.M."/>
            <person name="Berlin A.M."/>
            <person name="Chapman S.B."/>
            <person name="Dewar J."/>
            <person name="Goldberg J."/>
            <person name="Griggs A."/>
            <person name="Gujja S."/>
            <person name="Hansen M."/>
            <person name="Howarth C."/>
            <person name="Imamovic A."/>
            <person name="Larimer J."/>
            <person name="McCowan C."/>
            <person name="Murphy C."/>
            <person name="Neiman D."/>
            <person name="Pearson M."/>
            <person name="Priest M."/>
            <person name="Roberts A."/>
            <person name="Saif S."/>
            <person name="Shea T."/>
            <person name="Sisk P."/>
            <person name="Sykes S."/>
            <person name="Wortman J."/>
            <person name="Nusbaum C."/>
            <person name="Birren B."/>
        </authorList>
    </citation>
    <scope>NUCLEOTIDE SEQUENCE [LARGE SCALE GENOMIC DNA]</scope>
    <source>
        <strain evidence="3 4">NF135/5.C10</strain>
    </source>
</reference>
<evidence type="ECO:0000313" key="3">
    <source>
        <dbReference type="EMBL" id="ETW43428.1"/>
    </source>
</evidence>
<feature type="region of interest" description="Disordered" evidence="2">
    <location>
        <begin position="196"/>
        <end position="265"/>
    </location>
</feature>
<feature type="coiled-coil region" evidence="1">
    <location>
        <begin position="22"/>
        <end position="49"/>
    </location>
</feature>
<evidence type="ECO:0000256" key="1">
    <source>
        <dbReference type="SAM" id="Coils"/>
    </source>
</evidence>
<protein>
    <submittedName>
        <fullName evidence="3">Uncharacterized protein</fullName>
    </submittedName>
</protein>
<dbReference type="EMBL" id="KI926044">
    <property type="protein sequence ID" value="ETW43428.1"/>
    <property type="molecule type" value="Genomic_DNA"/>
</dbReference>
<dbReference type="AlphaFoldDB" id="W4II88"/>
<evidence type="ECO:0000256" key="2">
    <source>
        <dbReference type="SAM" id="MobiDB-lite"/>
    </source>
</evidence>
<feature type="compositionally biased region" description="Basic and acidic residues" evidence="2">
    <location>
        <begin position="858"/>
        <end position="877"/>
    </location>
</feature>
<reference evidence="3 4" key="1">
    <citation type="submission" date="2013-02" db="EMBL/GenBank/DDBJ databases">
        <title>The Genome Annotation of Plasmodium falciparum NF135/5.C10.</title>
        <authorList>
            <consortium name="The Broad Institute Genome Sequencing Platform"/>
            <consortium name="The Broad Institute Genome Sequencing Center for Infectious Disease"/>
            <person name="Neafsey D."/>
            <person name="Hoffman S."/>
            <person name="Volkman S."/>
            <person name="Rosenthal P."/>
            <person name="Walker B."/>
            <person name="Young S.K."/>
            <person name="Zeng Q."/>
            <person name="Gargeya S."/>
            <person name="Fitzgerald M."/>
            <person name="Haas B."/>
            <person name="Abouelleil A."/>
            <person name="Allen A.W."/>
            <person name="Alvarado L."/>
            <person name="Arachchi H.M."/>
            <person name="Berlin A.M."/>
            <person name="Chapman S.B."/>
            <person name="Gainer-Dewar J."/>
            <person name="Goldberg J."/>
            <person name="Griggs A."/>
            <person name="Gujja S."/>
            <person name="Hansen M."/>
            <person name="Howarth C."/>
            <person name="Imamovic A."/>
            <person name="Ireland A."/>
            <person name="Larimer J."/>
            <person name="McCowan C."/>
            <person name="Murphy C."/>
            <person name="Pearson M."/>
            <person name="Poon T.W."/>
            <person name="Priest M."/>
            <person name="Roberts A."/>
            <person name="Saif S."/>
            <person name="Shea T."/>
            <person name="Sisk P."/>
            <person name="Sykes S."/>
            <person name="Wortman J."/>
            <person name="Nusbaum C."/>
            <person name="Birren B."/>
        </authorList>
    </citation>
    <scope>NUCLEOTIDE SEQUENCE [LARGE SCALE GENOMIC DNA]</scope>
    <source>
        <strain evidence="3 4">NF135/5.C10</strain>
    </source>
</reference>